<gene>
    <name evidence="2" type="ORF">ACFOYW_09175</name>
</gene>
<sequence length="1787" mass="182843">MSVFAPERAHATTAHVTGTAGLFLPATGSLLNTTNGTGGYSTPMPASTVRTVTVEGAAGLPSSGISAVEVSLVAHNATSTGYLDAAASDGSLSVVMTYDGGGLNDATNSAIIPVGSDGKIQFRATTQTDLIVDVEGYYTAGNGTTAPGGYVPMNQVKVADTVSPVAGSGIPAGNLVGGSTYTVNASDGGTNTIPADAQEVFVDFMVTNASTSNVGLKFYAADATTVPSGLAYFEPTSSEATVYSAEVPLSAAGKFDIYVYAGSSYSISLRAYVEGYWVPGATGGSFTPASGRLLDTRTTTPAHVAAKAHVKVQVDGVAGVPPVGSGISAISYSLTAQASTTSGEAIAWPDGAAMPAVDDLSYDNTVRSNLQVTQLGTDGAIDIYNNSDAAADFTVYLQGWYTDAGGAISSGQTQTLKDVTLQGSDIGGGSWVTYSYRVGTAGGFTQIPADDTVAQGTSTSPSSWPQQESGTTFTPYVWDVAATLGSTAAQLVQVEACYGTTSTATTLACAAPQNITYSPGDFGDAYATTPLGPGSLSLLTGDFEVSASDAAVSSSLDHLSIGRTLTTLTPASSTGAVGVFGPGWTTDLSGPDAGDATLTPADDASSGYIVFTDTDGSTSMYESTTPVGVYPTTFVGVDANAADGVTVTKTGPSTITMTDPDGTVTTWTKPASTWQATSVAETGSSTTASYVVDSNSSDATYGLVTRIIAPYDTTALSCTDSTADTTLGCRSLKLAYENLGTTSSPIERLQKVTLSAPQAAGTAHAVDVAAYDYTSTGLLADAYDPRLAAPLKTAYTYGANGRLASLTPPGQTPWVFSYDGQGRVQSVSRQDSGQTAATTVVYGVPYTGASAPSAGSGSQLDLSAAAAAGWGETSDLPATGTAVFPATHTPASTTASAITSADWPYATVHYLDATGREVNTAEYDNGGWQVTTTQFDANGNDVWDLAAGNRAQALSPTSATDPLVAAQTSSATRANLLASTTAYNPQEPSEVTDTYGPTHPTTLSSGTVVDGQDHTHTDYDQAAPAGEQPGLPTTVTNTVYEDAAGTDSAWPDEQVTTNGYAAVGSMTAAGIDGWTLREPTTSTVQITAAGGSSDLTTTTVYDAQGRTIQHRLPADTSGTAAETQNTSYYTAGGSGACVNPAWAGLTCSVGPAAQPSTGNPLPVTTYRYDSDGNPLTTTETAGSTVRTTIDTYDAIERLTSEAITVTPAGAGGTAVPTITDGYDPATGLPTATSSGAAPTGQTVTAGYDALGRETSYTDANGKTTTTAYDLDGNPVTVTSPAGTTTYTYDSSSEHRGLVTSENINVSGQPSTFQASYDPDGSLTTETYPNGLTATTTQDNAGEATRLAYAMGSSTWMTFTQTHGLGGRVVTQSSPVSSQVFGYDPDGRLTTVQDTIAATGNSSATCTTRAYTFDADSNRVKLDNYAAASDGTCTTQSTDTGTSSTFDQADRITNPGYAYDTLGRTTTVPAADASGIGSFATATGALTLGYYANDMTASESQDGQSVSFGLDPLLDRVVSTTNGSTVTTNDYGDDTDSPSSSTTSGSWTRYATGPDGDLDATITQAGIVTLDLVNLQGDEVATAADSASDTGITAGSYSESTEYGAPRNPASAPATYGWLGGKQRSADNLGGLIQMGVRLYDPATGRFLSVDPVYGGNANPYIYPADPITGLDLTGKWICDCGPGEEWGAEDRGEGDFGGGGGDYWRPLRHTEEQAQVVREAKEARTAARTGHPIRYDYGEELWSRAQRAGLRGHGPETHEESRPGSWSATHLHISIGPIRHIEVMRPE</sequence>
<dbReference type="EMBL" id="JBHSCN010000005">
    <property type="protein sequence ID" value="MFC4243545.1"/>
    <property type="molecule type" value="Genomic_DNA"/>
</dbReference>
<feature type="compositionally biased region" description="Low complexity" evidence="1">
    <location>
        <begin position="1536"/>
        <end position="1545"/>
    </location>
</feature>
<evidence type="ECO:0000313" key="3">
    <source>
        <dbReference type="Proteomes" id="UP001595900"/>
    </source>
</evidence>
<dbReference type="InterPro" id="IPR006530">
    <property type="entry name" value="YD"/>
</dbReference>
<feature type="region of interest" description="Disordered" evidence="1">
    <location>
        <begin position="1254"/>
        <end position="1276"/>
    </location>
</feature>
<proteinExistence type="predicted"/>
<feature type="region of interest" description="Disordered" evidence="1">
    <location>
        <begin position="980"/>
        <end position="1033"/>
    </location>
</feature>
<protein>
    <submittedName>
        <fullName evidence="2">RHS repeat-associated core domain-containing protein</fullName>
    </submittedName>
</protein>
<dbReference type="RefSeq" id="WP_390228620.1">
    <property type="nucleotide sequence ID" value="NZ_JBHSCN010000005.1"/>
</dbReference>
<feature type="compositionally biased region" description="Polar residues" evidence="1">
    <location>
        <begin position="980"/>
        <end position="992"/>
    </location>
</feature>
<dbReference type="PANTHER" id="PTHR32305">
    <property type="match status" value="1"/>
</dbReference>
<reference evidence="3" key="1">
    <citation type="journal article" date="2019" name="Int. J. Syst. Evol. Microbiol.">
        <title>The Global Catalogue of Microorganisms (GCM) 10K type strain sequencing project: providing services to taxonomists for standard genome sequencing and annotation.</title>
        <authorList>
            <consortium name="The Broad Institute Genomics Platform"/>
            <consortium name="The Broad Institute Genome Sequencing Center for Infectious Disease"/>
            <person name="Wu L."/>
            <person name="Ma J."/>
        </authorList>
    </citation>
    <scope>NUCLEOTIDE SEQUENCE [LARGE SCALE GENOMIC DNA]</scope>
    <source>
        <strain evidence="3">CGMCC 1.10363</strain>
    </source>
</reference>
<dbReference type="InterPro" id="IPR050708">
    <property type="entry name" value="T6SS_VgrG/RHS"/>
</dbReference>
<comment type="caution">
    <text evidence="2">The sequence shown here is derived from an EMBL/GenBank/DDBJ whole genome shotgun (WGS) entry which is preliminary data.</text>
</comment>
<keyword evidence="3" id="KW-1185">Reference proteome</keyword>
<dbReference type="InterPro" id="IPR022385">
    <property type="entry name" value="Rhs_assc_core"/>
</dbReference>
<name>A0ABV8Q7W7_9MICO</name>
<dbReference type="NCBIfam" id="TIGR03696">
    <property type="entry name" value="Rhs_assc_core"/>
    <property type="match status" value="1"/>
</dbReference>
<dbReference type="Proteomes" id="UP001595900">
    <property type="component" value="Unassembled WGS sequence"/>
</dbReference>
<organism evidence="2 3">
    <name type="scientific">Gryllotalpicola reticulitermitis</name>
    <dbReference type="NCBI Taxonomy" id="1184153"/>
    <lineage>
        <taxon>Bacteria</taxon>
        <taxon>Bacillati</taxon>
        <taxon>Actinomycetota</taxon>
        <taxon>Actinomycetes</taxon>
        <taxon>Micrococcales</taxon>
        <taxon>Microbacteriaceae</taxon>
        <taxon>Gryllotalpicola</taxon>
    </lineage>
</organism>
<dbReference type="NCBIfam" id="TIGR01643">
    <property type="entry name" value="YD_repeat_2x"/>
    <property type="match status" value="2"/>
</dbReference>
<evidence type="ECO:0000256" key="1">
    <source>
        <dbReference type="SAM" id="MobiDB-lite"/>
    </source>
</evidence>
<feature type="compositionally biased region" description="Polar residues" evidence="1">
    <location>
        <begin position="1584"/>
        <end position="1600"/>
    </location>
</feature>
<evidence type="ECO:0000313" key="2">
    <source>
        <dbReference type="EMBL" id="MFC4243545.1"/>
    </source>
</evidence>
<accession>A0ABV8Q7W7</accession>
<dbReference type="PANTHER" id="PTHR32305:SF15">
    <property type="entry name" value="PROTEIN RHSA-RELATED"/>
    <property type="match status" value="1"/>
</dbReference>
<feature type="region of interest" description="Disordered" evidence="1">
    <location>
        <begin position="1521"/>
        <end position="1551"/>
    </location>
</feature>
<dbReference type="Pfam" id="PF05593">
    <property type="entry name" value="RHS_repeat"/>
    <property type="match status" value="1"/>
</dbReference>
<feature type="region of interest" description="Disordered" evidence="1">
    <location>
        <begin position="1583"/>
        <end position="1608"/>
    </location>
</feature>
<dbReference type="InterPro" id="IPR031325">
    <property type="entry name" value="RHS_repeat"/>
</dbReference>
<feature type="compositionally biased region" description="Polar residues" evidence="1">
    <location>
        <begin position="1254"/>
        <end position="1267"/>
    </location>
</feature>
<dbReference type="Gene3D" id="2.180.10.10">
    <property type="entry name" value="RHS repeat-associated core"/>
    <property type="match status" value="1"/>
</dbReference>